<organism evidence="4">
    <name type="scientific">Salpingoeca rosetta (strain ATCC 50818 / BSB-021)</name>
    <dbReference type="NCBI Taxonomy" id="946362"/>
    <lineage>
        <taxon>Eukaryota</taxon>
        <taxon>Choanoflagellata</taxon>
        <taxon>Craspedida</taxon>
        <taxon>Salpingoecidae</taxon>
        <taxon>Salpingoeca</taxon>
    </lineage>
</organism>
<keyword evidence="2" id="KW-0812">Transmembrane</keyword>
<dbReference type="GeneID" id="16067994"/>
<dbReference type="InParanoid" id="F2UTM9"/>
<dbReference type="KEGG" id="sre:PTSG_13222"/>
<gene>
    <name evidence="3" type="ORF">PTSG_13222</name>
</gene>
<evidence type="ECO:0000313" key="3">
    <source>
        <dbReference type="EMBL" id="EGD73378.1"/>
    </source>
</evidence>
<reference evidence="3" key="1">
    <citation type="submission" date="2009-08" db="EMBL/GenBank/DDBJ databases">
        <title>Annotation of Salpingoeca rosetta.</title>
        <authorList>
            <consortium name="The Broad Institute Genome Sequencing Platform"/>
            <person name="Russ C."/>
            <person name="Cuomo C."/>
            <person name="Burger G."/>
            <person name="Gray M.W."/>
            <person name="Holland P.W.H."/>
            <person name="King N."/>
            <person name="Lang F.B.F."/>
            <person name="Roger A.J."/>
            <person name="Ruiz-Trillo I."/>
            <person name="Young S.K."/>
            <person name="Zeng Q."/>
            <person name="Gargeya S."/>
            <person name="Alvarado L."/>
            <person name="Berlin A."/>
            <person name="Chapman S.B."/>
            <person name="Chen Z."/>
            <person name="Freedman E."/>
            <person name="Gellesch M."/>
            <person name="Goldberg J."/>
            <person name="Griggs A."/>
            <person name="Gujja S."/>
            <person name="Heilman E."/>
            <person name="Heiman D."/>
            <person name="Howarth C."/>
            <person name="Mehta T."/>
            <person name="Neiman D."/>
            <person name="Pearson M."/>
            <person name="Roberts A."/>
            <person name="Saif S."/>
            <person name="Shea T."/>
            <person name="Shenoy N."/>
            <person name="Sisk P."/>
            <person name="Stolte C."/>
            <person name="Sykes S."/>
            <person name="White J."/>
            <person name="Yandava C."/>
            <person name="Haas B."/>
            <person name="Nusbaum C."/>
            <person name="Birren B."/>
        </authorList>
    </citation>
    <scope>NUCLEOTIDE SEQUENCE [LARGE SCALE GENOMIC DNA]</scope>
    <source>
        <strain evidence="3">ATCC 50818</strain>
    </source>
</reference>
<name>F2UTM9_SALR5</name>
<evidence type="ECO:0000256" key="2">
    <source>
        <dbReference type="SAM" id="Phobius"/>
    </source>
</evidence>
<dbReference type="RefSeq" id="XP_004987475.1">
    <property type="nucleotide sequence ID" value="XM_004987418.1"/>
</dbReference>
<protein>
    <submittedName>
        <fullName evidence="3">Uncharacterized protein</fullName>
    </submittedName>
</protein>
<accession>F2UTM9</accession>
<evidence type="ECO:0000256" key="1">
    <source>
        <dbReference type="SAM" id="MobiDB-lite"/>
    </source>
</evidence>
<dbReference type="Proteomes" id="UP000007799">
    <property type="component" value="Unassembled WGS sequence"/>
</dbReference>
<feature type="transmembrane region" description="Helical" evidence="2">
    <location>
        <begin position="288"/>
        <end position="310"/>
    </location>
</feature>
<keyword evidence="4" id="KW-1185">Reference proteome</keyword>
<proteinExistence type="predicted"/>
<dbReference type="STRING" id="946362.F2UTM9"/>
<feature type="region of interest" description="Disordered" evidence="1">
    <location>
        <begin position="242"/>
        <end position="282"/>
    </location>
</feature>
<dbReference type="AlphaFoldDB" id="F2UTM9"/>
<keyword evidence="2" id="KW-0472">Membrane</keyword>
<evidence type="ECO:0000313" key="4">
    <source>
        <dbReference type="Proteomes" id="UP000007799"/>
    </source>
</evidence>
<keyword evidence="2" id="KW-1133">Transmembrane helix</keyword>
<sequence length="449" mass="47524">MMFSMDSEGASQSLRRDSQLSITVTFTDPPEPTLLAGGSPGYVIPDTRYSLQFEVDTTTDDLPTTTTSTTTTTTTTTAATTTITTTAAGAGGAGNSTITNSTAITTTNSTSASNATAISTTSTTTTTLEPTTTMTTLEDMVRSRALRALNDIGIPIIDISIDGTKVSVVAVEFPTSSMMMDLDDHPYVALNTTRPPLTLNSALTAEDAIELALRLVQAHVVQPRWGSFEFPVELLESAFTTTTTTTTTTSTTTTTTTSPTSQDNSSSTTPTQSPDAPKASSSTAASPWQFAVGAFGGVVLIAAIVGFIMVTRRRSVVGTSPTVVSDIKQRPTVSFTNPVYEDGLKKDATMHSHNGDLYTDVGDRDEQLYDEPAALFGTTHQVFNPIYSAKSTENVFGDDEDEDEVDPDGGYLDVSEQAQDVAEYTDVHVAADDDATYATGFGFSDDEDE</sequence>
<dbReference type="EMBL" id="GL833073">
    <property type="protein sequence ID" value="EGD73378.1"/>
    <property type="molecule type" value="Genomic_DNA"/>
</dbReference>